<dbReference type="AlphaFoldDB" id="A0A9Q0GTV6"/>
<evidence type="ECO:0000313" key="2">
    <source>
        <dbReference type="EMBL" id="KAJ4953504.1"/>
    </source>
</evidence>
<feature type="region of interest" description="Disordered" evidence="1">
    <location>
        <begin position="512"/>
        <end position="540"/>
    </location>
</feature>
<sequence>MDLQTVLMFDGTIKSGLERAREPGKEERCGAYDHSPDAEPSIWLMGMDTELEFQKYCRVGRSPSIRHSHCYSPKAEDRDVKGIPPRRGYNLKSIGQDYTEISFDNSQNSFHKSVPYGPAKIAGNEELKRGSIYQSSKDVREMKKMGEFEGKRKIELLHSSDTSLSFHIVNSLSKSDDSSSYAQEKRSSLMSSTTDVGTTLDNKTYMEPNSEDSLDLSFHLFPSPGNVACKDAPSDNFFEICLDTEDRKHESVETIDIGTGTVKKLNFRHDHIIGPLDSDHCLLGRDTVLALQKSSSAKVGMFHYRFWSKSDHFKASTKARFDPIRRMFDPITKSKSQRSPPVSVAEFGDITTIGLASIKRNKTVCKSLLNDFSNTVQKEESDAHFVKKNQNSLNVASSPAHLRGLLKLEYKHGVPLLEFSVNTLEDTLVAKTWKGHNAFNWVYTFHSLKNRRKSSSGWGSKEKHIDASMVGQMQVSCYLCSEIRNAGGFDNSMVTEFVLYDIARARKSFGKQESPDCRADPIKPPKAASSGNLKSSSKDLNDVLDPAKLKHQARNASDDSDVSTAYPWAPVDLHPHLEIAAVVIQVPFQKRESLKDKEGVGENASSNLFDFSVVEKRSDGVLHNISPAKVMAVTSTGTHGLPNTEDGGGPSPLLDRWRSGGGCDCGGWDMACPLIVFGNPNIPNAGNHLLWNQQPLELFVQGAKEKMPALTMNLIDEGQYSVDFHAQLSALQAFSICVAILHSAADSTGTGQERTTQRFQCNSLKLLLEEEVRFLIEAVAEEERRKMTKKMEEIPPSFVAKPPFSPMSRV</sequence>
<evidence type="ECO:0000313" key="3">
    <source>
        <dbReference type="Proteomes" id="UP001141806"/>
    </source>
</evidence>
<dbReference type="InterPro" id="IPR021916">
    <property type="entry name" value="DUF3527"/>
</dbReference>
<comment type="caution">
    <text evidence="2">The sequence shown here is derived from an EMBL/GenBank/DDBJ whole genome shotgun (WGS) entry which is preliminary data.</text>
</comment>
<feature type="compositionally biased region" description="Basic and acidic residues" evidence="1">
    <location>
        <begin position="513"/>
        <end position="523"/>
    </location>
</feature>
<dbReference type="OrthoDB" id="1939710at2759"/>
<keyword evidence="3" id="KW-1185">Reference proteome</keyword>
<gene>
    <name evidence="2" type="ORF">NE237_030336</name>
</gene>
<dbReference type="Proteomes" id="UP001141806">
    <property type="component" value="Unassembled WGS sequence"/>
</dbReference>
<protein>
    <submittedName>
        <fullName evidence="2">Uncharacterized protein</fullName>
    </submittedName>
</protein>
<accession>A0A9Q0GTV6</accession>
<proteinExistence type="predicted"/>
<dbReference type="PANTHER" id="PTHR31390:SF0">
    <property type="entry name" value="DOMAIN PROTEIN, PUTATIVE (DUF3527)-RELATED"/>
    <property type="match status" value="1"/>
</dbReference>
<feature type="region of interest" description="Disordered" evidence="1">
    <location>
        <begin position="174"/>
        <end position="200"/>
    </location>
</feature>
<dbReference type="Pfam" id="PF12043">
    <property type="entry name" value="DUF3527"/>
    <property type="match status" value="1"/>
</dbReference>
<reference evidence="2" key="1">
    <citation type="journal article" date="2023" name="Plant J.">
        <title>The genome of the king protea, Protea cynaroides.</title>
        <authorList>
            <person name="Chang J."/>
            <person name="Duong T.A."/>
            <person name="Schoeman C."/>
            <person name="Ma X."/>
            <person name="Roodt D."/>
            <person name="Barker N."/>
            <person name="Li Z."/>
            <person name="Van de Peer Y."/>
            <person name="Mizrachi E."/>
        </authorList>
    </citation>
    <scope>NUCLEOTIDE SEQUENCE</scope>
    <source>
        <tissue evidence="2">Young leaves</tissue>
    </source>
</reference>
<organism evidence="2 3">
    <name type="scientific">Protea cynaroides</name>
    <dbReference type="NCBI Taxonomy" id="273540"/>
    <lineage>
        <taxon>Eukaryota</taxon>
        <taxon>Viridiplantae</taxon>
        <taxon>Streptophyta</taxon>
        <taxon>Embryophyta</taxon>
        <taxon>Tracheophyta</taxon>
        <taxon>Spermatophyta</taxon>
        <taxon>Magnoliopsida</taxon>
        <taxon>Proteales</taxon>
        <taxon>Proteaceae</taxon>
        <taxon>Protea</taxon>
    </lineage>
</organism>
<feature type="compositionally biased region" description="Polar residues" evidence="1">
    <location>
        <begin position="188"/>
        <end position="200"/>
    </location>
</feature>
<evidence type="ECO:0000256" key="1">
    <source>
        <dbReference type="SAM" id="MobiDB-lite"/>
    </source>
</evidence>
<dbReference type="PANTHER" id="PTHR31390">
    <property type="entry name" value="EXPRESSED PROTEIN"/>
    <property type="match status" value="1"/>
</dbReference>
<dbReference type="EMBL" id="JAMYWD010000012">
    <property type="protein sequence ID" value="KAJ4953504.1"/>
    <property type="molecule type" value="Genomic_DNA"/>
</dbReference>
<name>A0A9Q0GTV6_9MAGN</name>